<gene>
    <name evidence="6" type="ORF">GCM10009431_25600</name>
</gene>
<evidence type="ECO:0000256" key="3">
    <source>
        <dbReference type="ARBA" id="ARBA00022741"/>
    </source>
</evidence>
<dbReference type="InterPro" id="IPR027417">
    <property type="entry name" value="P-loop_NTPase"/>
</dbReference>
<evidence type="ECO:0000313" key="6">
    <source>
        <dbReference type="EMBL" id="GAA0747792.1"/>
    </source>
</evidence>
<dbReference type="PANTHER" id="PTHR46743">
    <property type="entry name" value="TEICHOIC ACIDS EXPORT ATP-BINDING PROTEIN TAGH"/>
    <property type="match status" value="1"/>
</dbReference>
<evidence type="ECO:0000256" key="2">
    <source>
        <dbReference type="ARBA" id="ARBA00022448"/>
    </source>
</evidence>
<dbReference type="Proteomes" id="UP001500736">
    <property type="component" value="Unassembled WGS sequence"/>
</dbReference>
<feature type="domain" description="ABC transporter" evidence="5">
    <location>
        <begin position="40"/>
        <end position="260"/>
    </location>
</feature>
<keyword evidence="4 6" id="KW-0067">ATP-binding</keyword>
<evidence type="ECO:0000313" key="7">
    <source>
        <dbReference type="Proteomes" id="UP001500736"/>
    </source>
</evidence>
<dbReference type="SMART" id="SM00382">
    <property type="entry name" value="AAA"/>
    <property type="match status" value="1"/>
</dbReference>
<keyword evidence="2" id="KW-0813">Transport</keyword>
<dbReference type="Gene3D" id="3.40.50.300">
    <property type="entry name" value="P-loop containing nucleotide triphosphate hydrolases"/>
    <property type="match status" value="1"/>
</dbReference>
<accession>A0ABP3V8U3</accession>
<comment type="similarity">
    <text evidence="1">Belongs to the ABC transporter superfamily.</text>
</comment>
<sequence>MSNIQHNNEVLVKVEGLSKKFCKDLKTSLWYGVKDLVTGIRGGSKDQSLRAKEFWAVKDINFELRRGECLGLIGHNGAGKSTLLKILNGLINPDEGKVTIKGRVGALIELGAGFNPILSGRENIYNNGAILGFSRKEIDSKLETIIAFAELEEFIDMPVQHYSSGMKVRLGFAVAAQMEPDVLIIDEVLAVGDLGFVLKCFKTIDNILPHTAIIFVSHSMPMVSRMCNQIVLMDKGKAKFQGQDVSKAIDLYYNEFTSNNSSDVVFTDNTVELVEASIEGKSKTNNVYKVKWGESIILKFKIKVANLSSIPFVTLAVYDKEQRGVAEMFPSGQNSDLSIVSNEITYAIELKNLYLSKGFYNITFTASEQFGSNAYFKIHKALTIQIDHEKQIWTAFLLDSKVIGLNN</sequence>
<dbReference type="PANTHER" id="PTHR46743:SF2">
    <property type="entry name" value="TEICHOIC ACIDS EXPORT ATP-BINDING PROTEIN TAGH"/>
    <property type="match status" value="1"/>
</dbReference>
<dbReference type="InterPro" id="IPR017871">
    <property type="entry name" value="ABC_transporter-like_CS"/>
</dbReference>
<keyword evidence="7" id="KW-1185">Reference proteome</keyword>
<comment type="caution">
    <text evidence="6">The sequence shown here is derived from an EMBL/GenBank/DDBJ whole genome shotgun (WGS) entry which is preliminary data.</text>
</comment>
<protein>
    <submittedName>
        <fullName evidence="6">ABC transporter ATP-binding protein</fullName>
    </submittedName>
</protein>
<dbReference type="RefSeq" id="WP_343798853.1">
    <property type="nucleotide sequence ID" value="NZ_BAAAGF010000004.1"/>
</dbReference>
<dbReference type="EMBL" id="BAAAGF010000004">
    <property type="protein sequence ID" value="GAA0747792.1"/>
    <property type="molecule type" value="Genomic_DNA"/>
</dbReference>
<dbReference type="SUPFAM" id="SSF52540">
    <property type="entry name" value="P-loop containing nucleoside triphosphate hydrolases"/>
    <property type="match status" value="1"/>
</dbReference>
<evidence type="ECO:0000256" key="1">
    <source>
        <dbReference type="ARBA" id="ARBA00005417"/>
    </source>
</evidence>
<dbReference type="PROSITE" id="PS50893">
    <property type="entry name" value="ABC_TRANSPORTER_2"/>
    <property type="match status" value="1"/>
</dbReference>
<dbReference type="InterPro" id="IPR050683">
    <property type="entry name" value="Bact_Polysacc_Export_ATP-bd"/>
</dbReference>
<dbReference type="InterPro" id="IPR003593">
    <property type="entry name" value="AAA+_ATPase"/>
</dbReference>
<dbReference type="InterPro" id="IPR003439">
    <property type="entry name" value="ABC_transporter-like_ATP-bd"/>
</dbReference>
<organism evidence="6 7">
    <name type="scientific">Gaetbulibacter jejuensis</name>
    <dbReference type="NCBI Taxonomy" id="584607"/>
    <lineage>
        <taxon>Bacteria</taxon>
        <taxon>Pseudomonadati</taxon>
        <taxon>Bacteroidota</taxon>
        <taxon>Flavobacteriia</taxon>
        <taxon>Flavobacteriales</taxon>
        <taxon>Flavobacteriaceae</taxon>
        <taxon>Gaetbulibacter</taxon>
    </lineage>
</organism>
<keyword evidence="3" id="KW-0547">Nucleotide-binding</keyword>
<proteinExistence type="inferred from homology"/>
<dbReference type="CDD" id="cd03220">
    <property type="entry name" value="ABC_KpsT_Wzt"/>
    <property type="match status" value="1"/>
</dbReference>
<evidence type="ECO:0000259" key="5">
    <source>
        <dbReference type="PROSITE" id="PS50893"/>
    </source>
</evidence>
<evidence type="ECO:0000256" key="4">
    <source>
        <dbReference type="ARBA" id="ARBA00022840"/>
    </source>
</evidence>
<dbReference type="GO" id="GO:0005524">
    <property type="term" value="F:ATP binding"/>
    <property type="evidence" value="ECO:0007669"/>
    <property type="project" value="UniProtKB-KW"/>
</dbReference>
<dbReference type="InterPro" id="IPR015860">
    <property type="entry name" value="ABC_transpr_TagH-like"/>
</dbReference>
<name>A0ABP3V8U3_9FLAO</name>
<reference evidence="7" key="1">
    <citation type="journal article" date="2019" name="Int. J. Syst. Evol. Microbiol.">
        <title>The Global Catalogue of Microorganisms (GCM) 10K type strain sequencing project: providing services to taxonomists for standard genome sequencing and annotation.</title>
        <authorList>
            <consortium name="The Broad Institute Genomics Platform"/>
            <consortium name="The Broad Institute Genome Sequencing Center for Infectious Disease"/>
            <person name="Wu L."/>
            <person name="Ma J."/>
        </authorList>
    </citation>
    <scope>NUCLEOTIDE SEQUENCE [LARGE SCALE GENOMIC DNA]</scope>
    <source>
        <strain evidence="7">JCM 15976</strain>
    </source>
</reference>
<dbReference type="PROSITE" id="PS00211">
    <property type="entry name" value="ABC_TRANSPORTER_1"/>
    <property type="match status" value="1"/>
</dbReference>
<dbReference type="Pfam" id="PF00005">
    <property type="entry name" value="ABC_tran"/>
    <property type="match status" value="1"/>
</dbReference>